<organism evidence="5 6">
    <name type="scientific">Dinothrombium tinctorium</name>
    <dbReference type="NCBI Taxonomy" id="1965070"/>
    <lineage>
        <taxon>Eukaryota</taxon>
        <taxon>Metazoa</taxon>
        <taxon>Ecdysozoa</taxon>
        <taxon>Arthropoda</taxon>
        <taxon>Chelicerata</taxon>
        <taxon>Arachnida</taxon>
        <taxon>Acari</taxon>
        <taxon>Acariformes</taxon>
        <taxon>Trombidiformes</taxon>
        <taxon>Prostigmata</taxon>
        <taxon>Anystina</taxon>
        <taxon>Parasitengona</taxon>
        <taxon>Trombidioidea</taxon>
        <taxon>Trombidiidae</taxon>
        <taxon>Dinothrombium</taxon>
    </lineage>
</organism>
<evidence type="ECO:0000313" key="4">
    <source>
        <dbReference type="EMBL" id="RWS11758.1"/>
    </source>
</evidence>
<dbReference type="GO" id="GO:0006508">
    <property type="term" value="P:proteolysis"/>
    <property type="evidence" value="ECO:0007669"/>
    <property type="project" value="InterPro"/>
</dbReference>
<keyword evidence="5" id="KW-0121">Carboxypeptidase</keyword>
<evidence type="ECO:0000256" key="1">
    <source>
        <dbReference type="ARBA" id="ARBA00009431"/>
    </source>
</evidence>
<name>A0A3S3SB96_9ACAR</name>
<accession>A0A3S3SB96</accession>
<evidence type="ECO:0000313" key="5">
    <source>
        <dbReference type="EMBL" id="RWS11762.1"/>
    </source>
</evidence>
<dbReference type="AlphaFoldDB" id="A0A3S3SB96"/>
<dbReference type="InterPro" id="IPR009003">
    <property type="entry name" value="Peptidase_S1_PA"/>
</dbReference>
<dbReference type="EMBL" id="NCKU01001578">
    <property type="protein sequence ID" value="RWS11758.1"/>
    <property type="molecule type" value="Genomic_DNA"/>
</dbReference>
<dbReference type="SUPFAM" id="SSF53474">
    <property type="entry name" value="alpha/beta-Hydrolases"/>
    <property type="match status" value="1"/>
</dbReference>
<gene>
    <name evidence="5" type="ORF">B4U79_00672</name>
    <name evidence="4" type="ORF">B4U79_09041</name>
</gene>
<dbReference type="InterPro" id="IPR043504">
    <property type="entry name" value="Peptidase_S1_PA_chymotrypsin"/>
</dbReference>
<dbReference type="PANTHER" id="PTHR24252:SF7">
    <property type="entry name" value="HYALIN"/>
    <property type="match status" value="1"/>
</dbReference>
<dbReference type="GO" id="GO:0004185">
    <property type="term" value="F:serine-type carboxypeptidase activity"/>
    <property type="evidence" value="ECO:0007669"/>
    <property type="project" value="InterPro"/>
</dbReference>
<feature type="non-terminal residue" evidence="5">
    <location>
        <position position="1"/>
    </location>
</feature>
<dbReference type="InterPro" id="IPR029058">
    <property type="entry name" value="AB_hydrolase_fold"/>
</dbReference>
<dbReference type="SUPFAM" id="SSF50494">
    <property type="entry name" value="Trypsin-like serine proteases"/>
    <property type="match status" value="1"/>
</dbReference>
<keyword evidence="6" id="KW-1185">Reference proteome</keyword>
<reference evidence="5 6" key="1">
    <citation type="journal article" date="2018" name="Gigascience">
        <title>Genomes of trombidid mites reveal novel predicted allergens and laterally-transferred genes associated with secondary metabolism.</title>
        <authorList>
            <person name="Dong X."/>
            <person name="Chaisiri K."/>
            <person name="Xia D."/>
            <person name="Armstrong S.D."/>
            <person name="Fang Y."/>
            <person name="Donnelly M.J."/>
            <person name="Kadowaki T."/>
            <person name="McGarry J.W."/>
            <person name="Darby A.C."/>
            <person name="Makepeace B.L."/>
        </authorList>
    </citation>
    <scope>NUCLEOTIDE SEQUENCE [LARGE SCALE GENOMIC DNA]</scope>
    <source>
        <strain evidence="5">UoL-WK</strain>
    </source>
</reference>
<dbReference type="InterPro" id="IPR001563">
    <property type="entry name" value="Peptidase_S10"/>
</dbReference>
<dbReference type="EMBL" id="NCKU01001576">
    <property type="protein sequence ID" value="RWS11762.1"/>
    <property type="molecule type" value="Genomic_DNA"/>
</dbReference>
<evidence type="ECO:0000259" key="3">
    <source>
        <dbReference type="PROSITE" id="PS50240"/>
    </source>
</evidence>
<protein>
    <submittedName>
        <fullName evidence="5">Putative serine carboxypeptidase CPVL-like protein</fullName>
    </submittedName>
</protein>
<evidence type="ECO:0000256" key="2">
    <source>
        <dbReference type="ARBA" id="ARBA00023157"/>
    </source>
</evidence>
<dbReference type="STRING" id="1965070.A0A3S3SB96"/>
<keyword evidence="5" id="KW-0378">Hydrolase</keyword>
<keyword evidence="2" id="KW-1015">Disulfide bond</keyword>
<dbReference type="PRINTS" id="PR00724">
    <property type="entry name" value="CRBOXYPTASEC"/>
</dbReference>
<dbReference type="SMART" id="SM00020">
    <property type="entry name" value="Tryp_SPc"/>
    <property type="match status" value="1"/>
</dbReference>
<comment type="caution">
    <text evidence="5">The sequence shown here is derived from an EMBL/GenBank/DDBJ whole genome shotgun (WGS) entry which is preliminary data.</text>
</comment>
<dbReference type="CDD" id="cd00190">
    <property type="entry name" value="Tryp_SPc"/>
    <property type="match status" value="1"/>
</dbReference>
<comment type="similarity">
    <text evidence="1">Belongs to the peptidase S10 family.</text>
</comment>
<dbReference type="FunFam" id="2.40.10.10:FF:000068">
    <property type="entry name" value="transmembrane protease serine 2"/>
    <property type="match status" value="1"/>
</dbReference>
<feature type="domain" description="Peptidase S1" evidence="3">
    <location>
        <begin position="392"/>
        <end position="628"/>
    </location>
</feature>
<dbReference type="Pfam" id="PF00089">
    <property type="entry name" value="Trypsin"/>
    <property type="match status" value="1"/>
</dbReference>
<dbReference type="GO" id="GO:0004252">
    <property type="term" value="F:serine-type endopeptidase activity"/>
    <property type="evidence" value="ECO:0007669"/>
    <property type="project" value="InterPro"/>
</dbReference>
<dbReference type="Gene3D" id="3.40.50.1820">
    <property type="entry name" value="alpha/beta hydrolase"/>
    <property type="match status" value="1"/>
</dbReference>
<dbReference type="OrthoDB" id="443318at2759"/>
<dbReference type="InterPro" id="IPR001254">
    <property type="entry name" value="Trypsin_dom"/>
</dbReference>
<evidence type="ECO:0000313" key="6">
    <source>
        <dbReference type="Proteomes" id="UP000285301"/>
    </source>
</evidence>
<dbReference type="Proteomes" id="UP000285301">
    <property type="component" value="Unassembled WGS sequence"/>
</dbReference>
<dbReference type="Pfam" id="PF00450">
    <property type="entry name" value="Peptidase_S10"/>
    <property type="match status" value="1"/>
</dbReference>
<dbReference type="PROSITE" id="PS50240">
    <property type="entry name" value="TRYPSIN_DOM"/>
    <property type="match status" value="1"/>
</dbReference>
<dbReference type="PANTHER" id="PTHR24252">
    <property type="entry name" value="ACROSIN-RELATED"/>
    <property type="match status" value="1"/>
</dbReference>
<dbReference type="Gene3D" id="2.40.10.10">
    <property type="entry name" value="Trypsin-like serine proteases"/>
    <property type="match status" value="1"/>
</dbReference>
<reference evidence="5" key="2">
    <citation type="submission" date="2018-11" db="EMBL/GenBank/DDBJ databases">
        <title>Trombidioid mite genomics.</title>
        <authorList>
            <person name="Dong X."/>
        </authorList>
    </citation>
    <scope>NUCLEOTIDE SEQUENCE</scope>
    <source>
        <strain evidence="5">UoL-WK</strain>
    </source>
</reference>
<keyword evidence="5" id="KW-0645">Protease</keyword>
<sequence>NKTAPLLLWLQGGPGSSSLFGMFYENGPFVVSEDLNILKREYSWTNAFSMLYIDNPVGAGFSFTLGREGYAENQVDIVKGLYKALQQFFRLFPEQRQNDFYIAGESYAAKYITYLSLLICLQKQKGISNLKESLNLKGVAIGNGFFDPLSYINLSETFFSRGLIDQKQANDLRRGEKKLIKLVQIGQYSKAYGLLMSLIWDVQTFTGYSSLENVLHSHNSEDENNYKNYLNLPEVRKAIHVGKLRFDEPSVMVKYYLQDDFMQSNKVILERLLNFNIKILIYNGNLDLLVPTASQEMLLGSLNWKFSEEFKRAKREIWQNERGFIIGHLVPHDEPLYAFEMIKNDQTGMVQVYGFDLDKAQDGRSSAAEDNEQESIKQCGVLGCHILVEARLLGGRRAISGEFPWQVALYSKTESEFEYSCGGAIVAPQWVITAAQCVFETEPEDLKGVIGVNDLASAQTSDEIFFDKVIVHENYTFETNREMLMDDIALLHVTKPIHFSSQLINAVCLPQKGKKSLKKADVTGWINAKQKGFSRNFLRKAVISLFPEKECARRFKTKFHVDAMLCAGFRNQKSMCIADIGGPLTQLRRNVNYLIGIASFGNTCVGKNYPRIYTRVSNYVDWINSHIAK</sequence>
<proteinExistence type="inferred from homology"/>